<feature type="domain" description="PKD" evidence="3">
    <location>
        <begin position="830"/>
        <end position="892"/>
    </location>
</feature>
<dbReference type="KEGG" id="spib:G8759_21035"/>
<dbReference type="Gene3D" id="2.60.120.200">
    <property type="match status" value="1"/>
</dbReference>
<dbReference type="Gene3D" id="2.130.10.10">
    <property type="entry name" value="YVTN repeat-like/Quinoprotein amine dehydrogenase"/>
    <property type="match status" value="4"/>
</dbReference>
<dbReference type="InterPro" id="IPR052025">
    <property type="entry name" value="Xyloglucanase_GH74"/>
</dbReference>
<dbReference type="SUPFAM" id="SSF49899">
    <property type="entry name" value="Concanavalin A-like lectins/glucanases"/>
    <property type="match status" value="1"/>
</dbReference>
<evidence type="ECO:0000313" key="5">
    <source>
        <dbReference type="Proteomes" id="UP000501802"/>
    </source>
</evidence>
<proteinExistence type="predicted"/>
<dbReference type="PANTHER" id="PTHR43739">
    <property type="entry name" value="XYLOGLUCANASE (EUROFUNG)"/>
    <property type="match status" value="1"/>
</dbReference>
<dbReference type="Proteomes" id="UP000501802">
    <property type="component" value="Chromosome"/>
</dbReference>
<dbReference type="SMART" id="SM00560">
    <property type="entry name" value="LamGL"/>
    <property type="match status" value="1"/>
</dbReference>
<reference evidence="4 5" key="1">
    <citation type="submission" date="2020-03" db="EMBL/GenBank/DDBJ databases">
        <authorList>
            <person name="Kim M.K."/>
        </authorList>
    </citation>
    <scope>NUCLEOTIDE SEQUENCE [LARGE SCALE GENOMIC DNA]</scope>
    <source>
        <strain evidence="4 5">BT328</strain>
    </source>
</reference>
<dbReference type="SUPFAM" id="SSF50939">
    <property type="entry name" value="Sialidases"/>
    <property type="match status" value="2"/>
</dbReference>
<dbReference type="InterPro" id="IPR013320">
    <property type="entry name" value="ConA-like_dom_sf"/>
</dbReference>
<keyword evidence="2" id="KW-1015">Disulfide bond</keyword>
<gene>
    <name evidence="4" type="ORF">G8759_21035</name>
</gene>
<keyword evidence="1" id="KW-0732">Signal</keyword>
<organism evidence="4 5">
    <name type="scientific">Spirosoma aureum</name>
    <dbReference type="NCBI Taxonomy" id="2692134"/>
    <lineage>
        <taxon>Bacteria</taxon>
        <taxon>Pseudomonadati</taxon>
        <taxon>Bacteroidota</taxon>
        <taxon>Cytophagia</taxon>
        <taxon>Cytophagales</taxon>
        <taxon>Cytophagaceae</taxon>
        <taxon>Spirosoma</taxon>
    </lineage>
</organism>
<dbReference type="PANTHER" id="PTHR43739:SF5">
    <property type="entry name" value="EXO-ALPHA-SIALIDASE"/>
    <property type="match status" value="1"/>
</dbReference>
<dbReference type="EMBL" id="CP050063">
    <property type="protein sequence ID" value="QIP14927.1"/>
    <property type="molecule type" value="Genomic_DNA"/>
</dbReference>
<dbReference type="Pfam" id="PF13385">
    <property type="entry name" value="Laminin_G_3"/>
    <property type="match status" value="1"/>
</dbReference>
<name>A0A6G9AR27_9BACT</name>
<evidence type="ECO:0000256" key="2">
    <source>
        <dbReference type="ARBA" id="ARBA00023157"/>
    </source>
</evidence>
<dbReference type="SMART" id="SM00089">
    <property type="entry name" value="PKD"/>
    <property type="match status" value="1"/>
</dbReference>
<dbReference type="SUPFAM" id="SSF110296">
    <property type="entry name" value="Oligoxyloglucan reducing end-specific cellobiohydrolase"/>
    <property type="match status" value="1"/>
</dbReference>
<dbReference type="GO" id="GO:0004553">
    <property type="term" value="F:hydrolase activity, hydrolyzing O-glycosyl compounds"/>
    <property type="evidence" value="ECO:0007669"/>
    <property type="project" value="UniProtKB-ARBA"/>
</dbReference>
<dbReference type="InterPro" id="IPR013783">
    <property type="entry name" value="Ig-like_fold"/>
</dbReference>
<dbReference type="SUPFAM" id="SSF49299">
    <property type="entry name" value="PKD domain"/>
    <property type="match status" value="1"/>
</dbReference>
<evidence type="ECO:0000256" key="1">
    <source>
        <dbReference type="ARBA" id="ARBA00022729"/>
    </source>
</evidence>
<dbReference type="InterPro" id="IPR036278">
    <property type="entry name" value="Sialidase_sf"/>
</dbReference>
<dbReference type="InterPro" id="IPR015943">
    <property type="entry name" value="WD40/YVTN_repeat-like_dom_sf"/>
</dbReference>
<dbReference type="CDD" id="cd00146">
    <property type="entry name" value="PKD"/>
    <property type="match status" value="1"/>
</dbReference>
<accession>A0A6G9AR27</accession>
<dbReference type="InterPro" id="IPR000601">
    <property type="entry name" value="PKD_dom"/>
</dbReference>
<dbReference type="InterPro" id="IPR006558">
    <property type="entry name" value="LamG-like"/>
</dbReference>
<dbReference type="RefSeq" id="WP_167211963.1">
    <property type="nucleotide sequence ID" value="NZ_CP050063.1"/>
</dbReference>
<dbReference type="Pfam" id="PF00801">
    <property type="entry name" value="PKD"/>
    <property type="match status" value="1"/>
</dbReference>
<dbReference type="PROSITE" id="PS50093">
    <property type="entry name" value="PKD"/>
    <property type="match status" value="1"/>
</dbReference>
<protein>
    <submittedName>
        <fullName evidence="4">PKD domain-containing protein</fullName>
    </submittedName>
</protein>
<dbReference type="InterPro" id="IPR022409">
    <property type="entry name" value="PKD/Chitinase_dom"/>
</dbReference>
<dbReference type="CDD" id="cd15482">
    <property type="entry name" value="Sialidase_non-viral"/>
    <property type="match status" value="1"/>
</dbReference>
<evidence type="ECO:0000259" key="3">
    <source>
        <dbReference type="PROSITE" id="PS50093"/>
    </source>
</evidence>
<evidence type="ECO:0000313" key="4">
    <source>
        <dbReference type="EMBL" id="QIP14927.1"/>
    </source>
</evidence>
<keyword evidence="5" id="KW-1185">Reference proteome</keyword>
<sequence length="1351" mass="148817">MAVLVKKIYKIITFILFSTQLIAQKSEIFNIPKNIEEPDWVKKVDWNNPNVFVIESLIKENKKKKESSVKDVQENEIEDEKDEDPYEVAFERWLNQNRVFIQNDGSVKIDKRLYKSLQSEFEKNKNQAGKGAKKSTNSGSWSLLGPVQTFSDNNKGLKNYQVNIYRIAIAPSDSSILYAGSETGIIFKSTDKGLNWNSINDNFLSGSVSAIAVSPGNANLVYAFSNNVGLLKTTDGGATWTTLATFTQTKVNKILIQPNGNVIIAAQNNIYLSSDGGASWKIPVFLTSPIPNKIPIGTKLYDIIYSRKSPDIVIAVGASSADTIKIFYSTDGGVSFSEKPSPANTFSRGARLATTNSTTVSPDIVFCITLQNDFPKLLKSTDFGQSWSVITTFTGTGLKGRDTTNGMSNGQGYYDLAIMMNPANADHLIVGTTSAWKSTDGGANFKPIGGYIGSFPLHPDMQSMVANGMDSYISTDGGVVYSSDFFSETANFSIRHKGLSGSDFWGFDQGWAEDLVVGGRYHNGNGALYEPYGSGNTLLVGGGEDATGHVFPVPGKKGKIGFRDVGTKVIPQSLAGKIENADNQNQKWPSNVNYGEFSSKLIVHPYYSNIFYVGYKNSLWKSEDNGLTYYELKDFGTNVWRYDISKSNPDRIYLITTTGLWKTTDGGITWLQLFLPSGVVFKYYNSDIVVNSGNEDILWFCQKGGTASNKVFKSVDAGNTWVNYTGTLLNNKNISFLAAQGGTNDGIYAIQNTPNASVYYRDNNLADWVDFNTGLPRNFEARQGGIIFYRDNKLRLAGNRGIWESPLYSASTPISIPMANKNKISCDKDTVTFTDNSILDYAGASWKWDFPGASFVNNSNVREPKVTYPGPGLYTVSLTVKNNQDSSSIRTVSNMINFNKSLCISDTLPGKALTVSGERKEINIGTIGINSNSFSISCWIKPKGNQKSFSQIIGQYTYPNSIYGFGLGFSYNGYTENLNLCYTDNTVTFRQKSKLIADSTQWNHVVLVYSPTNVKIYLNGVAEIVNAGPMLPINLSTKPFFINPDILHQGGNFEGEIDEVKFYNYALSQTEIRQKKHLILREGIAETGLIKYIQFNQTGPSNPRYVWELVSGSLITLPDSNFLIPSTAPIASGQSFSKDITVGGQHTFPGTGIELFWPNVGTFPNGEVVAFRLNGAPDSYPDSISYSVPNKGYYIINNYGTNATFTPIQKIKFGKLPLPDNSRLTNFNLYKRPSNSFDRTTWLTKLGNAINFTYAANSESSLEFSNEKIDSFSQYLISINDNFCINETLKSGNWNDPTVWSCSVVPGVGSLVKINKGHIIEVPNGVVAQPSFIELSGKILIRVGGIVKLPN</sequence>
<dbReference type="InterPro" id="IPR035986">
    <property type="entry name" value="PKD_dom_sf"/>
</dbReference>
<dbReference type="GO" id="GO:0010411">
    <property type="term" value="P:xyloglucan metabolic process"/>
    <property type="evidence" value="ECO:0007669"/>
    <property type="project" value="TreeGrafter"/>
</dbReference>
<dbReference type="Gene3D" id="2.60.40.10">
    <property type="entry name" value="Immunoglobulins"/>
    <property type="match status" value="1"/>
</dbReference>